<evidence type="ECO:0000259" key="5">
    <source>
        <dbReference type="Pfam" id="PF05826"/>
    </source>
</evidence>
<organism evidence="6 7">
    <name type="scientific">Hydra vulgaris</name>
    <name type="common">Hydra</name>
    <name type="synonym">Hydra attenuata</name>
    <dbReference type="NCBI Taxonomy" id="6087"/>
    <lineage>
        <taxon>Eukaryota</taxon>
        <taxon>Metazoa</taxon>
        <taxon>Cnidaria</taxon>
        <taxon>Hydrozoa</taxon>
        <taxon>Hydroidolina</taxon>
        <taxon>Anthoathecata</taxon>
        <taxon>Aplanulata</taxon>
        <taxon>Hydridae</taxon>
        <taxon>Hydra</taxon>
    </lineage>
</organism>
<feature type="domain" description="Phospholipase A2-like central" evidence="5">
    <location>
        <begin position="89"/>
        <end position="187"/>
    </location>
</feature>
<feature type="region of interest" description="Disordered" evidence="3">
    <location>
        <begin position="198"/>
        <end position="222"/>
    </location>
</feature>
<sequence>MLKFLFFFRLLAGFICVEAFDNSSLSDSSKNVEDIVDENSVISFLAEEKKLGFSEKQVLDKISTDENVAKKLVASKMVNNTHGGQKRIIMYGTKWCGHGNKAEFETDLGYLSNLDECCHKHDRCPLSIEAGKYRWGVQNTKDYTISDCKCDDKFYKCLKDVNGVVEGRLAYVVGKLFFNQLQIQCVEIPKGISTKAKSSEKNTYKYTSPDSVRAKLRDPKDF</sequence>
<dbReference type="SUPFAM" id="SSF48619">
    <property type="entry name" value="Phospholipase A2, PLA2"/>
    <property type="match status" value="1"/>
</dbReference>
<evidence type="ECO:0000256" key="1">
    <source>
        <dbReference type="ARBA" id="ARBA00004613"/>
    </source>
</evidence>
<dbReference type="InterPro" id="IPR016090">
    <property type="entry name" value="PLA2-like_dom"/>
</dbReference>
<feature type="compositionally biased region" description="Basic and acidic residues" evidence="3">
    <location>
        <begin position="212"/>
        <end position="222"/>
    </location>
</feature>
<accession>A0ABM4C9P9</accession>
<feature type="chain" id="PRO_5045468876" evidence="4">
    <location>
        <begin position="20"/>
        <end position="222"/>
    </location>
</feature>
<comment type="subcellular location">
    <subcellularLocation>
        <location evidence="1">Secreted</location>
    </subcellularLocation>
</comment>
<dbReference type="Pfam" id="PF05826">
    <property type="entry name" value="Phospholip_A2_2"/>
    <property type="match status" value="1"/>
</dbReference>
<dbReference type="RefSeq" id="XP_065658378.1">
    <property type="nucleotide sequence ID" value="XM_065802306.1"/>
</dbReference>
<dbReference type="Proteomes" id="UP001652625">
    <property type="component" value="Chromosome 08"/>
</dbReference>
<evidence type="ECO:0000256" key="4">
    <source>
        <dbReference type="SAM" id="SignalP"/>
    </source>
</evidence>
<evidence type="ECO:0000256" key="3">
    <source>
        <dbReference type="SAM" id="MobiDB-lite"/>
    </source>
</evidence>
<dbReference type="PROSITE" id="PS00118">
    <property type="entry name" value="PA2_HIS"/>
    <property type="match status" value="1"/>
</dbReference>
<proteinExistence type="predicted"/>
<protein>
    <submittedName>
        <fullName evidence="7">Phospholipase A2 isoform X2</fullName>
    </submittedName>
</protein>
<reference evidence="7" key="1">
    <citation type="submission" date="2025-08" db="UniProtKB">
        <authorList>
            <consortium name="RefSeq"/>
        </authorList>
    </citation>
    <scope>IDENTIFICATION</scope>
</reference>
<dbReference type="PANTHER" id="PTHR12253">
    <property type="entry name" value="RH14732P"/>
    <property type="match status" value="1"/>
</dbReference>
<keyword evidence="2" id="KW-0964">Secreted</keyword>
<feature type="signal peptide" evidence="4">
    <location>
        <begin position="1"/>
        <end position="19"/>
    </location>
</feature>
<keyword evidence="6" id="KW-1185">Reference proteome</keyword>
<evidence type="ECO:0000256" key="2">
    <source>
        <dbReference type="ARBA" id="ARBA00022525"/>
    </source>
</evidence>
<keyword evidence="4" id="KW-0732">Signal</keyword>
<name>A0ABM4C9P9_HYDVU</name>
<evidence type="ECO:0000313" key="6">
    <source>
        <dbReference type="Proteomes" id="UP001652625"/>
    </source>
</evidence>
<dbReference type="InterPro" id="IPR036444">
    <property type="entry name" value="PLipase_A2_dom_sf"/>
</dbReference>
<dbReference type="GeneID" id="100214124"/>
<dbReference type="InterPro" id="IPR033113">
    <property type="entry name" value="PLA2_histidine"/>
</dbReference>
<dbReference type="Gene3D" id="1.20.90.10">
    <property type="entry name" value="Phospholipase A2 domain"/>
    <property type="match status" value="1"/>
</dbReference>
<gene>
    <name evidence="7" type="primary">LOC100214124</name>
</gene>
<evidence type="ECO:0000313" key="7">
    <source>
        <dbReference type="RefSeq" id="XP_065658378.1"/>
    </source>
</evidence>